<sequence length="234" mass="26342">EPFIRPGQPRLRLALAGYSFRKFFSWSKGNPQQSAKASQEMDMFKFIDYCADHDCEGVELTSYFFPPDADKAYYNRLKYHAFVRGITICGTAIGNDFSLVKGIKLDYQLQAAMHGLDQAAMMGAPHVRFFAGTGDAFSHGRDRVENAIEALKICCDYAGERGIFIGVENHGNISPELLLEIIDKVDSPWIGINLDTGNFWSKNPYNDLEQCALYAVNVQVKVKMQTEKRKSYPA</sequence>
<protein>
    <recommendedName>
        <fullName evidence="1">Xylose isomerase-like TIM barrel domain-containing protein</fullName>
    </recommendedName>
</protein>
<feature type="domain" description="Xylose isomerase-like TIM barrel" evidence="1">
    <location>
        <begin position="47"/>
        <end position="216"/>
    </location>
</feature>
<organism evidence="2">
    <name type="scientific">marine metagenome</name>
    <dbReference type="NCBI Taxonomy" id="408172"/>
    <lineage>
        <taxon>unclassified sequences</taxon>
        <taxon>metagenomes</taxon>
        <taxon>ecological metagenomes</taxon>
    </lineage>
</organism>
<feature type="non-terminal residue" evidence="2">
    <location>
        <position position="1"/>
    </location>
</feature>
<dbReference type="PANTHER" id="PTHR12110">
    <property type="entry name" value="HYDROXYPYRUVATE ISOMERASE"/>
    <property type="match status" value="1"/>
</dbReference>
<dbReference type="PANTHER" id="PTHR12110:SF53">
    <property type="entry name" value="BLR5974 PROTEIN"/>
    <property type="match status" value="1"/>
</dbReference>
<name>A0A383DRQ7_9ZZZZ</name>
<reference evidence="2" key="1">
    <citation type="submission" date="2018-05" db="EMBL/GenBank/DDBJ databases">
        <authorList>
            <person name="Lanie J.A."/>
            <person name="Ng W.-L."/>
            <person name="Kazmierczak K.M."/>
            <person name="Andrzejewski T.M."/>
            <person name="Davidsen T.M."/>
            <person name="Wayne K.J."/>
            <person name="Tettelin H."/>
            <person name="Glass J.I."/>
            <person name="Rusch D."/>
            <person name="Podicherti R."/>
            <person name="Tsui H.-C.T."/>
            <person name="Winkler M.E."/>
        </authorList>
    </citation>
    <scope>NUCLEOTIDE SEQUENCE</scope>
</reference>
<feature type="non-terminal residue" evidence="2">
    <location>
        <position position="234"/>
    </location>
</feature>
<evidence type="ECO:0000313" key="2">
    <source>
        <dbReference type="EMBL" id="SVE46989.1"/>
    </source>
</evidence>
<evidence type="ECO:0000259" key="1">
    <source>
        <dbReference type="Pfam" id="PF01261"/>
    </source>
</evidence>
<dbReference type="Gene3D" id="3.20.20.150">
    <property type="entry name" value="Divalent-metal-dependent TIM barrel enzymes"/>
    <property type="match status" value="1"/>
</dbReference>
<dbReference type="SUPFAM" id="SSF51658">
    <property type="entry name" value="Xylose isomerase-like"/>
    <property type="match status" value="1"/>
</dbReference>
<dbReference type="InterPro" id="IPR013022">
    <property type="entry name" value="Xyl_isomerase-like_TIM-brl"/>
</dbReference>
<accession>A0A383DRQ7</accession>
<dbReference type="InterPro" id="IPR050312">
    <property type="entry name" value="IolE/XylAMocC-like"/>
</dbReference>
<dbReference type="EMBL" id="UINC01219501">
    <property type="protein sequence ID" value="SVE46989.1"/>
    <property type="molecule type" value="Genomic_DNA"/>
</dbReference>
<proteinExistence type="predicted"/>
<gene>
    <name evidence="2" type="ORF">METZ01_LOCUS499843</name>
</gene>
<dbReference type="Pfam" id="PF01261">
    <property type="entry name" value="AP_endonuc_2"/>
    <property type="match status" value="1"/>
</dbReference>
<dbReference type="InterPro" id="IPR036237">
    <property type="entry name" value="Xyl_isomerase-like_sf"/>
</dbReference>
<dbReference type="AlphaFoldDB" id="A0A383DRQ7"/>